<organism evidence="9 10">
    <name type="scientific">Pontivivens nitratireducens</name>
    <dbReference type="NCBI Taxonomy" id="2758038"/>
    <lineage>
        <taxon>Bacteria</taxon>
        <taxon>Pseudomonadati</taxon>
        <taxon>Pseudomonadota</taxon>
        <taxon>Alphaproteobacteria</taxon>
        <taxon>Rhodobacterales</taxon>
        <taxon>Paracoccaceae</taxon>
        <taxon>Pontivivens</taxon>
    </lineage>
</organism>
<evidence type="ECO:0000313" key="10">
    <source>
        <dbReference type="Proteomes" id="UP000500791"/>
    </source>
</evidence>
<dbReference type="PANTHER" id="PTHR22726:SF1">
    <property type="entry name" value="METALLOENDOPEPTIDASE OMA1, MITOCHONDRIAL"/>
    <property type="match status" value="1"/>
</dbReference>
<gene>
    <name evidence="9" type="ORF">G8E03_01615</name>
</gene>
<evidence type="ECO:0000256" key="7">
    <source>
        <dbReference type="SAM" id="SignalP"/>
    </source>
</evidence>
<dbReference type="InterPro" id="IPR051156">
    <property type="entry name" value="Mito/Outer_Membr_Metalloprot"/>
</dbReference>
<dbReference type="GO" id="GO:0004222">
    <property type="term" value="F:metalloendopeptidase activity"/>
    <property type="evidence" value="ECO:0007669"/>
    <property type="project" value="InterPro"/>
</dbReference>
<dbReference type="PROSITE" id="PS51257">
    <property type="entry name" value="PROKAR_LIPOPROTEIN"/>
    <property type="match status" value="1"/>
</dbReference>
<evidence type="ECO:0000256" key="4">
    <source>
        <dbReference type="ARBA" id="ARBA00022801"/>
    </source>
</evidence>
<dbReference type="Pfam" id="PF01435">
    <property type="entry name" value="Peptidase_M48"/>
    <property type="match status" value="1"/>
</dbReference>
<feature type="domain" description="Peptidase M48" evidence="8">
    <location>
        <begin position="49"/>
        <end position="232"/>
    </location>
</feature>
<keyword evidence="5" id="KW-0862">Zinc</keyword>
<name>A0A6G7VI06_9RHOB</name>
<keyword evidence="10" id="KW-1185">Reference proteome</keyword>
<dbReference type="EMBL" id="CP049811">
    <property type="protein sequence ID" value="QIK39572.1"/>
    <property type="molecule type" value="Genomic_DNA"/>
</dbReference>
<dbReference type="PANTHER" id="PTHR22726">
    <property type="entry name" value="METALLOENDOPEPTIDASE OMA1"/>
    <property type="match status" value="1"/>
</dbReference>
<feature type="signal peptide" evidence="7">
    <location>
        <begin position="1"/>
        <end position="19"/>
    </location>
</feature>
<dbReference type="AlphaFoldDB" id="A0A6G7VI06"/>
<dbReference type="KEGG" id="mon:G8E03_01615"/>
<proteinExistence type="predicted"/>
<keyword evidence="2 9" id="KW-0645">Protease</keyword>
<evidence type="ECO:0000256" key="5">
    <source>
        <dbReference type="ARBA" id="ARBA00022833"/>
    </source>
</evidence>
<protein>
    <submittedName>
        <fullName evidence="9">M48 family metalloprotease</fullName>
    </submittedName>
</protein>
<dbReference type="RefSeq" id="WP_166187869.1">
    <property type="nucleotide sequence ID" value="NZ_CP049811.1"/>
</dbReference>
<dbReference type="GO" id="GO:0051603">
    <property type="term" value="P:proteolysis involved in protein catabolic process"/>
    <property type="evidence" value="ECO:0007669"/>
    <property type="project" value="TreeGrafter"/>
</dbReference>
<evidence type="ECO:0000259" key="8">
    <source>
        <dbReference type="Pfam" id="PF01435"/>
    </source>
</evidence>
<feature type="chain" id="PRO_5026024320" evidence="7">
    <location>
        <begin position="20"/>
        <end position="469"/>
    </location>
</feature>
<dbReference type="GO" id="GO:0046872">
    <property type="term" value="F:metal ion binding"/>
    <property type="evidence" value="ECO:0007669"/>
    <property type="project" value="UniProtKB-KW"/>
</dbReference>
<dbReference type="InterPro" id="IPR001915">
    <property type="entry name" value="Peptidase_M48"/>
</dbReference>
<evidence type="ECO:0000256" key="3">
    <source>
        <dbReference type="ARBA" id="ARBA00022723"/>
    </source>
</evidence>
<dbReference type="GO" id="GO:0016020">
    <property type="term" value="C:membrane"/>
    <property type="evidence" value="ECO:0007669"/>
    <property type="project" value="TreeGrafter"/>
</dbReference>
<evidence type="ECO:0000256" key="1">
    <source>
        <dbReference type="ARBA" id="ARBA00001947"/>
    </source>
</evidence>
<evidence type="ECO:0000256" key="6">
    <source>
        <dbReference type="ARBA" id="ARBA00023049"/>
    </source>
</evidence>
<keyword evidence="4" id="KW-0378">Hydrolase</keyword>
<comment type="cofactor">
    <cofactor evidence="1">
        <name>Zn(2+)</name>
        <dbReference type="ChEBI" id="CHEBI:29105"/>
    </cofactor>
</comment>
<evidence type="ECO:0000313" key="9">
    <source>
        <dbReference type="EMBL" id="QIK39572.1"/>
    </source>
</evidence>
<keyword evidence="3" id="KW-0479">Metal-binding</keyword>
<reference evidence="9 10" key="1">
    <citation type="submission" date="2020-03" db="EMBL/GenBank/DDBJ databases">
        <title>Complete genome sequence of Monaibacterium sp. ALG8 with diverse plasmids.</title>
        <authorList>
            <person name="Sun C."/>
        </authorList>
    </citation>
    <scope>NUCLEOTIDE SEQUENCE [LARGE SCALE GENOMIC DNA]</scope>
    <source>
        <strain evidence="9 10">ALG8</strain>
    </source>
</reference>
<sequence length="469" mass="50859">MLKPVTFLLLGLMALVGCAPLDQSDPDRRNHAMILLQNNGLVHDQQVRSYVEGVGQRIIGATPAANADWDVYVLDTPRVNAYVLGSGSIYMTRGLVALANSEAELAAVMAHEIAHLVAEHSAARSERMEQVERQVLSETVLADMDDVQRAGNRIASGFAAFTRQQEADADSRGLIYLAEAGYAPQAMADFLRAMIAHETLEAALAQRRFDPAQANLMASHPASAARVAAVQAALPTNLTGYMGRDAHLDVIDGLIWGADGRNGLIRGDRWIDPVTGLSITAPAGLSFDVGEIVVRAGDAEGRYISFARDLSRGLTPAAYLTDLWLPTMEADDLRGEASEVRNRVINGRKTAYVDFPLRSLQGPMTLRFVAVALGGEMLEFIMIAPAADSAAMDSLFDTLQTVRILPRSRLDDLSPTRIRVVTAVPGQQIDDFIAMMQVDRLARERFLALNNLTAGAQVQAGQRFKILVQ</sequence>
<keyword evidence="7" id="KW-0732">Signal</keyword>
<evidence type="ECO:0000256" key="2">
    <source>
        <dbReference type="ARBA" id="ARBA00022670"/>
    </source>
</evidence>
<accession>A0A6G7VI06</accession>
<keyword evidence="6 9" id="KW-0482">Metalloprotease</keyword>
<dbReference type="Proteomes" id="UP000500791">
    <property type="component" value="Chromosome"/>
</dbReference>
<dbReference type="Gene3D" id="3.30.2010.10">
    <property type="entry name" value="Metalloproteases ('zincins'), catalytic domain"/>
    <property type="match status" value="1"/>
</dbReference>